<dbReference type="PANTHER" id="PTHR42057">
    <property type="entry name" value="F-BOX DOMAIN PROTEIN (AFU_ORTHOLOGUE AFUA_4G00200)"/>
    <property type="match status" value="1"/>
</dbReference>
<evidence type="ECO:0000259" key="1">
    <source>
        <dbReference type="PROSITE" id="PS50181"/>
    </source>
</evidence>
<dbReference type="InterPro" id="IPR036047">
    <property type="entry name" value="F-box-like_dom_sf"/>
</dbReference>
<evidence type="ECO:0000313" key="3">
    <source>
        <dbReference type="Proteomes" id="UP000572817"/>
    </source>
</evidence>
<dbReference type="PROSITE" id="PS50181">
    <property type="entry name" value="FBOX"/>
    <property type="match status" value="1"/>
</dbReference>
<dbReference type="InterPro" id="IPR032675">
    <property type="entry name" value="LRR_dom_sf"/>
</dbReference>
<dbReference type="OrthoDB" id="3878647at2759"/>
<feature type="domain" description="F-box" evidence="1">
    <location>
        <begin position="1"/>
        <end position="46"/>
    </location>
</feature>
<dbReference type="Gene3D" id="3.80.10.10">
    <property type="entry name" value="Ribonuclease Inhibitor"/>
    <property type="match status" value="1"/>
</dbReference>
<dbReference type="EMBL" id="WWBZ02000016">
    <property type="protein sequence ID" value="KAF4308912.1"/>
    <property type="molecule type" value="Genomic_DNA"/>
</dbReference>
<protein>
    <submittedName>
        <fullName evidence="2">F-box domain protein</fullName>
    </submittedName>
</protein>
<name>A0A8H4IXB0_9PEZI</name>
<dbReference type="Proteomes" id="UP000572817">
    <property type="component" value="Unassembled WGS sequence"/>
</dbReference>
<dbReference type="InterPro" id="IPR001810">
    <property type="entry name" value="F-box_dom"/>
</dbReference>
<sequence>MSSFTLLPEELLADIASCLSKEDLCAMRLSSKRLTASASYSLFSTVRLYPSPESIEKYYTILEHPLLSTVVRHVCLNTIEEDVREEHSGHAELSIECRNAFGSFNRFPNLKSATLRFSSNATSGRTLHGVQFSNWPETTGFRRPILDQFFRTLADPAASNVRDISIRNIQNINDPKLIKTKHFKDVVSRLTSLRLFIATEHHEEDPEEDFQLPELYTFMDELVPTWLSPCSATLTRLALYSDQYFGYMPQLDLRSLHFPRLRTLALGNYNFSHAWQLDWLARHGPSLRHLYLDDCSIVNYFQLYAPTDTEGYVTVPCKPYPDDLLHRPTLRTSPLRWAAVFDALRAAGTSLRTFRIGSSALGGWHFYRARRLRAPVDGDPSHLRVYEGLRVGLFPDRYLLCHMGIGPSWYTDLGTLPWPEGFEAQDGDGSREGNEVMGFLEALDEGVVDRADKEALVRLVEGVGRRRREEEGGVDGEKEDVVVEGLMGRGWGWRDEAVYGNFGPLG</sequence>
<organism evidence="2 3">
    <name type="scientific">Botryosphaeria dothidea</name>
    <dbReference type="NCBI Taxonomy" id="55169"/>
    <lineage>
        <taxon>Eukaryota</taxon>
        <taxon>Fungi</taxon>
        <taxon>Dikarya</taxon>
        <taxon>Ascomycota</taxon>
        <taxon>Pezizomycotina</taxon>
        <taxon>Dothideomycetes</taxon>
        <taxon>Dothideomycetes incertae sedis</taxon>
        <taxon>Botryosphaeriales</taxon>
        <taxon>Botryosphaeriaceae</taxon>
        <taxon>Botryosphaeria</taxon>
    </lineage>
</organism>
<dbReference type="AlphaFoldDB" id="A0A8H4IXB0"/>
<reference evidence="2" key="1">
    <citation type="submission" date="2020-04" db="EMBL/GenBank/DDBJ databases">
        <title>Genome Assembly and Annotation of Botryosphaeria dothidea sdau 11-99, a Latent Pathogen of Apple Fruit Ring Rot in China.</title>
        <authorList>
            <person name="Yu C."/>
            <person name="Diao Y."/>
            <person name="Lu Q."/>
            <person name="Zhao J."/>
            <person name="Cui S."/>
            <person name="Peng C."/>
            <person name="He B."/>
            <person name="Liu H."/>
        </authorList>
    </citation>
    <scope>NUCLEOTIDE SEQUENCE [LARGE SCALE GENOMIC DNA]</scope>
    <source>
        <strain evidence="2">Sdau11-99</strain>
    </source>
</reference>
<evidence type="ECO:0000313" key="2">
    <source>
        <dbReference type="EMBL" id="KAF4308912.1"/>
    </source>
</evidence>
<gene>
    <name evidence="2" type="ORF">GTA08_BOTSDO02620</name>
</gene>
<dbReference type="PANTHER" id="PTHR42057:SF2">
    <property type="entry name" value="F-BOX DOMAIN PROTEIN (AFU_ORTHOLOGUE AFUA_4G00200)-RELATED"/>
    <property type="match status" value="1"/>
</dbReference>
<dbReference type="SUPFAM" id="SSF81383">
    <property type="entry name" value="F-box domain"/>
    <property type="match status" value="1"/>
</dbReference>
<accession>A0A8H4IXB0</accession>
<proteinExistence type="predicted"/>
<comment type="caution">
    <text evidence="2">The sequence shown here is derived from an EMBL/GenBank/DDBJ whole genome shotgun (WGS) entry which is preliminary data.</text>
</comment>
<dbReference type="SUPFAM" id="SSF52047">
    <property type="entry name" value="RNI-like"/>
    <property type="match status" value="1"/>
</dbReference>
<dbReference type="CDD" id="cd09917">
    <property type="entry name" value="F-box_SF"/>
    <property type="match status" value="1"/>
</dbReference>
<keyword evidence="3" id="KW-1185">Reference proteome</keyword>